<dbReference type="Proteomes" id="UP001228376">
    <property type="component" value="Unassembled WGS sequence"/>
</dbReference>
<sequence length="329" mass="36590">MITIKEIAKLANASSSTVSRFLNDSGYVSDEARKRIEKVIRETGYIPSEHAKSLRTKQTKVIGVIVPRLSTDTSSRLVNAINDELAEHGYQIILANTNLSPAKEIENLKLLRSRQVDGIILLATNVNEELIREIRQLPIPLVALGQEIPGISFIVNDDYGAAKDMTELLITRGHKKIAFIGVPEQDRAVGYFRKKGFMDALQEKSISICNEWMAEANFDLSSGYEAMKTILQRTAQKPTAVFAVTDSIAIGAMHYLMEIECHIPKDMAVVGTGNSRVSQYIKPSLTTVDFSNEDMGRKAAKLLLHHIKETNGEPKKITMTYSIIKRDSV</sequence>
<dbReference type="GO" id="GO:0003677">
    <property type="term" value="F:DNA binding"/>
    <property type="evidence" value="ECO:0007669"/>
    <property type="project" value="UniProtKB-KW"/>
</dbReference>
<organism evidence="5 6">
    <name type="scientific">Tigheibacillus jepli</name>
    <dbReference type="NCBI Taxonomy" id="3035914"/>
    <lineage>
        <taxon>Bacteria</taxon>
        <taxon>Bacillati</taxon>
        <taxon>Bacillota</taxon>
        <taxon>Bacilli</taxon>
        <taxon>Bacillales</taxon>
        <taxon>Bacillaceae</taxon>
        <taxon>Tigheibacillus</taxon>
    </lineage>
</organism>
<evidence type="ECO:0000256" key="2">
    <source>
        <dbReference type="ARBA" id="ARBA00023125"/>
    </source>
</evidence>
<dbReference type="CDD" id="cd01392">
    <property type="entry name" value="HTH_LacI"/>
    <property type="match status" value="1"/>
</dbReference>
<evidence type="ECO:0000313" key="5">
    <source>
        <dbReference type="EMBL" id="MDY0404418.1"/>
    </source>
</evidence>
<evidence type="ECO:0000256" key="3">
    <source>
        <dbReference type="ARBA" id="ARBA00023163"/>
    </source>
</evidence>
<dbReference type="Pfam" id="PF00356">
    <property type="entry name" value="LacI"/>
    <property type="match status" value="1"/>
</dbReference>
<gene>
    <name evidence="5" type="ORF">P5G51_002405</name>
</gene>
<dbReference type="PANTHER" id="PTHR30146:SF146">
    <property type="entry name" value="HTH-TYPE TRANSCRIPTIONAL REGULATOR TRER"/>
    <property type="match status" value="1"/>
</dbReference>
<keyword evidence="2 5" id="KW-0238">DNA-binding</keyword>
<dbReference type="SUPFAM" id="SSF53822">
    <property type="entry name" value="Periplasmic binding protein-like I"/>
    <property type="match status" value="1"/>
</dbReference>
<dbReference type="InterPro" id="IPR000843">
    <property type="entry name" value="HTH_LacI"/>
</dbReference>
<dbReference type="InterPro" id="IPR010982">
    <property type="entry name" value="Lambda_DNA-bd_dom_sf"/>
</dbReference>
<reference evidence="5 6" key="1">
    <citation type="submission" date="2023-10" db="EMBL/GenBank/DDBJ databases">
        <title>179-bfca-hs.</title>
        <authorList>
            <person name="Miliotis G."/>
            <person name="Sengupta P."/>
            <person name="Hameed A."/>
            <person name="Chuvochina M."/>
            <person name="Mcdonagh F."/>
            <person name="Simpson A.C."/>
            <person name="Singh N.K."/>
            <person name="Rekha P.D."/>
            <person name="Raman K."/>
            <person name="Hugenholtz P."/>
            <person name="Venkateswaran K."/>
        </authorList>
    </citation>
    <scope>NUCLEOTIDE SEQUENCE [LARGE SCALE GENOMIC DNA]</scope>
    <source>
        <strain evidence="5 6">179-BFC-A-HS</strain>
    </source>
</reference>
<dbReference type="SMART" id="SM00354">
    <property type="entry name" value="HTH_LACI"/>
    <property type="match status" value="1"/>
</dbReference>
<dbReference type="EMBL" id="JAROCA020000001">
    <property type="protein sequence ID" value="MDY0404418.1"/>
    <property type="molecule type" value="Genomic_DNA"/>
</dbReference>
<dbReference type="CDD" id="cd01542">
    <property type="entry name" value="PBP1_TreR-like"/>
    <property type="match status" value="1"/>
</dbReference>
<name>A0ABU5CDK7_9BACI</name>
<dbReference type="InterPro" id="IPR046335">
    <property type="entry name" value="LacI/GalR-like_sensor"/>
</dbReference>
<keyword evidence="6" id="KW-1185">Reference proteome</keyword>
<evidence type="ECO:0000256" key="1">
    <source>
        <dbReference type="ARBA" id="ARBA00023015"/>
    </source>
</evidence>
<evidence type="ECO:0000313" key="6">
    <source>
        <dbReference type="Proteomes" id="UP001228376"/>
    </source>
</evidence>
<proteinExistence type="predicted"/>
<dbReference type="Gene3D" id="3.40.50.2300">
    <property type="match status" value="2"/>
</dbReference>
<evidence type="ECO:0000259" key="4">
    <source>
        <dbReference type="PROSITE" id="PS50932"/>
    </source>
</evidence>
<protein>
    <submittedName>
        <fullName evidence="5">LacI family DNA-binding transcriptional regulator</fullName>
    </submittedName>
</protein>
<dbReference type="RefSeq" id="WP_306067874.1">
    <property type="nucleotide sequence ID" value="NZ_JAROCA020000001.1"/>
</dbReference>
<dbReference type="InterPro" id="IPR028082">
    <property type="entry name" value="Peripla_BP_I"/>
</dbReference>
<dbReference type="Gene3D" id="1.10.260.40">
    <property type="entry name" value="lambda repressor-like DNA-binding domains"/>
    <property type="match status" value="1"/>
</dbReference>
<keyword evidence="1" id="KW-0805">Transcription regulation</keyword>
<feature type="domain" description="HTH lacI-type" evidence="4">
    <location>
        <begin position="2"/>
        <end position="56"/>
    </location>
</feature>
<dbReference type="PROSITE" id="PS50932">
    <property type="entry name" value="HTH_LACI_2"/>
    <property type="match status" value="1"/>
</dbReference>
<accession>A0ABU5CDK7</accession>
<dbReference type="SUPFAM" id="SSF47413">
    <property type="entry name" value="lambda repressor-like DNA-binding domains"/>
    <property type="match status" value="1"/>
</dbReference>
<dbReference type="PANTHER" id="PTHR30146">
    <property type="entry name" value="LACI-RELATED TRANSCRIPTIONAL REPRESSOR"/>
    <property type="match status" value="1"/>
</dbReference>
<keyword evidence="3" id="KW-0804">Transcription</keyword>
<comment type="caution">
    <text evidence="5">The sequence shown here is derived from an EMBL/GenBank/DDBJ whole genome shotgun (WGS) entry which is preliminary data.</text>
</comment>
<dbReference type="Pfam" id="PF13377">
    <property type="entry name" value="Peripla_BP_3"/>
    <property type="match status" value="1"/>
</dbReference>